<evidence type="ECO:0000256" key="1">
    <source>
        <dbReference type="SAM" id="MobiDB-lite"/>
    </source>
</evidence>
<organism evidence="2 3">
    <name type="scientific">Corynebacterium hindlerae</name>
    <dbReference type="NCBI Taxonomy" id="699041"/>
    <lineage>
        <taxon>Bacteria</taxon>
        <taxon>Bacillati</taxon>
        <taxon>Actinomycetota</taxon>
        <taxon>Actinomycetes</taxon>
        <taxon>Mycobacteriales</taxon>
        <taxon>Corynebacteriaceae</taxon>
        <taxon>Corynebacterium</taxon>
    </lineage>
</organism>
<name>A0A7G5FIC0_9CORY</name>
<protein>
    <submittedName>
        <fullName evidence="2">Uncharacterized protein</fullName>
    </submittedName>
</protein>
<evidence type="ECO:0000313" key="2">
    <source>
        <dbReference type="EMBL" id="QMV86361.1"/>
    </source>
</evidence>
<proteinExistence type="predicted"/>
<gene>
    <name evidence="2" type="ORF">HW450_06605</name>
</gene>
<feature type="region of interest" description="Disordered" evidence="1">
    <location>
        <begin position="1"/>
        <end position="28"/>
    </location>
</feature>
<dbReference type="AlphaFoldDB" id="A0A7G5FIC0"/>
<reference evidence="2 3" key="1">
    <citation type="submission" date="2020-07" db="EMBL/GenBank/DDBJ databases">
        <title>non toxigenic Corynebacterium sp. nov from a clinical source.</title>
        <authorList>
            <person name="Bernier A.-M."/>
            <person name="Bernard K."/>
        </authorList>
    </citation>
    <scope>NUCLEOTIDE SEQUENCE [LARGE SCALE GENOMIC DNA]</scope>
    <source>
        <strain evidence="3">NML 93-0612</strain>
    </source>
</reference>
<dbReference type="Proteomes" id="UP000515570">
    <property type="component" value="Chromosome"/>
</dbReference>
<dbReference type="EMBL" id="CP059833">
    <property type="protein sequence ID" value="QMV86361.1"/>
    <property type="molecule type" value="Genomic_DNA"/>
</dbReference>
<sequence length="72" mass="8047">MNNLEKAAEKSATQSTTQAHTPIIFTDQHGRERYGAAMIRENKMTIRLADSPSEAVELAEIINRQTQYGSPK</sequence>
<keyword evidence="3" id="KW-1185">Reference proteome</keyword>
<feature type="compositionally biased region" description="Polar residues" evidence="1">
    <location>
        <begin position="11"/>
        <end position="20"/>
    </location>
</feature>
<evidence type="ECO:0000313" key="3">
    <source>
        <dbReference type="Proteomes" id="UP000515570"/>
    </source>
</evidence>
<dbReference type="RefSeq" id="WP_182387173.1">
    <property type="nucleotide sequence ID" value="NZ_CP059833.1"/>
</dbReference>
<accession>A0A7G5FIC0</accession>